<reference evidence="4" key="1">
    <citation type="submission" date="2021-01" db="EMBL/GenBank/DDBJ databases">
        <title>Whole genome shotgun sequence of Rugosimonospora africana NBRC 104875.</title>
        <authorList>
            <person name="Komaki H."/>
            <person name="Tamura T."/>
        </authorList>
    </citation>
    <scope>NUCLEOTIDE SEQUENCE</scope>
    <source>
        <strain evidence="4">NBRC 104875</strain>
    </source>
</reference>
<dbReference type="Gene3D" id="3.30.830.10">
    <property type="entry name" value="Metalloenzyme, LuxS/M16 peptidase-like"/>
    <property type="match status" value="2"/>
</dbReference>
<dbReference type="Pfam" id="PF00675">
    <property type="entry name" value="Peptidase_M16"/>
    <property type="match status" value="1"/>
</dbReference>
<sequence length="472" mass="49062">MTRPVPPLEPTHELSVPETAERTLANGLTVLAIQRASVPLVELRLRVPFAEADLAGTSLLTQTLFSGTADMSTVDIAAELQSVGGALGAGADPDRLLVSGNSLAAGLPRLLDILADVLQRATYPADEVGTERDRLVDRIQVAQSQPAHLARVALLKRVYGSHPYATQTPEAADVKEISPEQLRSLHADRLRANGAILVLVGDVAPDKMLEEAERALSTWDGGGRSVELPPAPALVPGALTLVDRPGSVQSSLRMALPGVPRTHPDHAALQLANLIFGGYFSSRWVENIREDKGYTYGPHSVVEHSIAGTMLSVSAEVATEVTGPALLETWYELGRLASLPPKDAELEQARQYALGTLQLGMSTQSGLAGLASTYAGYGLRLDYLAEHAARLGAATLDDVAAAAAKYLAPSGGVTVVLGDADKVESVLGVLAPVQREGVRQATGLDEVAEEAPAGGGVAPGADPAAGGSAEGA</sequence>
<evidence type="ECO:0000259" key="2">
    <source>
        <dbReference type="Pfam" id="PF00675"/>
    </source>
</evidence>
<feature type="domain" description="Peptidase M16 C-terminal" evidence="3">
    <location>
        <begin position="177"/>
        <end position="351"/>
    </location>
</feature>
<gene>
    <name evidence="4" type="ORF">Raf01_08930</name>
</gene>
<dbReference type="InterPro" id="IPR011249">
    <property type="entry name" value="Metalloenz_LuxS/M16"/>
</dbReference>
<dbReference type="Proteomes" id="UP000642748">
    <property type="component" value="Unassembled WGS sequence"/>
</dbReference>
<evidence type="ECO:0000259" key="3">
    <source>
        <dbReference type="Pfam" id="PF05193"/>
    </source>
</evidence>
<feature type="compositionally biased region" description="Low complexity" evidence="1">
    <location>
        <begin position="459"/>
        <end position="472"/>
    </location>
</feature>
<dbReference type="EMBL" id="BONZ01000009">
    <property type="protein sequence ID" value="GIH12721.1"/>
    <property type="molecule type" value="Genomic_DNA"/>
</dbReference>
<evidence type="ECO:0000313" key="5">
    <source>
        <dbReference type="Proteomes" id="UP000642748"/>
    </source>
</evidence>
<dbReference type="InterPro" id="IPR050361">
    <property type="entry name" value="MPP/UQCRC_Complex"/>
</dbReference>
<feature type="domain" description="Peptidase M16 N-terminal" evidence="2">
    <location>
        <begin position="53"/>
        <end position="166"/>
    </location>
</feature>
<evidence type="ECO:0000313" key="4">
    <source>
        <dbReference type="EMBL" id="GIH12721.1"/>
    </source>
</evidence>
<comment type="caution">
    <text evidence="4">The sequence shown here is derived from an EMBL/GenBank/DDBJ whole genome shotgun (WGS) entry which is preliminary data.</text>
</comment>
<keyword evidence="5" id="KW-1185">Reference proteome</keyword>
<dbReference type="InterPro" id="IPR011765">
    <property type="entry name" value="Pept_M16_N"/>
</dbReference>
<dbReference type="PANTHER" id="PTHR11851">
    <property type="entry name" value="METALLOPROTEASE"/>
    <property type="match status" value="1"/>
</dbReference>
<protein>
    <submittedName>
        <fullName evidence="4">Peptidase M16</fullName>
    </submittedName>
</protein>
<dbReference type="InterPro" id="IPR007863">
    <property type="entry name" value="Peptidase_M16_C"/>
</dbReference>
<name>A0A8J3QLD1_9ACTN</name>
<dbReference type="PANTHER" id="PTHR11851:SF224">
    <property type="entry name" value="PROCESSING PROTEASE"/>
    <property type="match status" value="1"/>
</dbReference>
<evidence type="ECO:0000256" key="1">
    <source>
        <dbReference type="SAM" id="MobiDB-lite"/>
    </source>
</evidence>
<proteinExistence type="predicted"/>
<accession>A0A8J3QLD1</accession>
<dbReference type="AlphaFoldDB" id="A0A8J3QLD1"/>
<organism evidence="4 5">
    <name type="scientific">Rugosimonospora africana</name>
    <dbReference type="NCBI Taxonomy" id="556532"/>
    <lineage>
        <taxon>Bacteria</taxon>
        <taxon>Bacillati</taxon>
        <taxon>Actinomycetota</taxon>
        <taxon>Actinomycetes</taxon>
        <taxon>Micromonosporales</taxon>
        <taxon>Micromonosporaceae</taxon>
        <taxon>Rugosimonospora</taxon>
    </lineage>
</organism>
<dbReference type="SUPFAM" id="SSF63411">
    <property type="entry name" value="LuxS/MPP-like metallohydrolase"/>
    <property type="match status" value="2"/>
</dbReference>
<dbReference type="GO" id="GO:0046872">
    <property type="term" value="F:metal ion binding"/>
    <property type="evidence" value="ECO:0007669"/>
    <property type="project" value="InterPro"/>
</dbReference>
<dbReference type="Pfam" id="PF05193">
    <property type="entry name" value="Peptidase_M16_C"/>
    <property type="match status" value="1"/>
</dbReference>
<feature type="region of interest" description="Disordered" evidence="1">
    <location>
        <begin position="448"/>
        <end position="472"/>
    </location>
</feature>